<accession>A0A8S3K6J9</accession>
<dbReference type="AlphaFoldDB" id="A0A8S3K6J9"/>
<name>A0A8S3K6J9_9BILA</name>
<reference evidence="2" key="1">
    <citation type="submission" date="2021-02" db="EMBL/GenBank/DDBJ databases">
        <authorList>
            <person name="Nowell W R."/>
        </authorList>
    </citation>
    <scope>NUCLEOTIDE SEQUENCE</scope>
</reference>
<evidence type="ECO:0000313" key="2">
    <source>
        <dbReference type="EMBL" id="CAF5225192.1"/>
    </source>
</evidence>
<keyword evidence="1" id="KW-1133">Transmembrane helix</keyword>
<dbReference type="EMBL" id="CAJOBI010358736">
    <property type="protein sequence ID" value="CAF5225192.1"/>
    <property type="molecule type" value="Genomic_DNA"/>
</dbReference>
<feature type="transmembrane region" description="Helical" evidence="1">
    <location>
        <begin position="12"/>
        <end position="36"/>
    </location>
</feature>
<protein>
    <submittedName>
        <fullName evidence="2">Uncharacterized protein</fullName>
    </submittedName>
</protein>
<keyword evidence="1" id="KW-0472">Membrane</keyword>
<proteinExistence type="predicted"/>
<feature type="non-terminal residue" evidence="2">
    <location>
        <position position="102"/>
    </location>
</feature>
<evidence type="ECO:0000313" key="3">
    <source>
        <dbReference type="Proteomes" id="UP000676336"/>
    </source>
</evidence>
<comment type="caution">
    <text evidence="2">The sequence shown here is derived from an EMBL/GenBank/DDBJ whole genome shotgun (WGS) entry which is preliminary data.</text>
</comment>
<gene>
    <name evidence="2" type="ORF">SMN809_LOCUS84176</name>
</gene>
<sequence>MCSVVTNFVRVLILFAIGVILLIVSIALNAVTLSTINKRFDEIKNADGQTTVSVGSTIRTTTQPSSSSGNLSDSIRIADLMYHLNALQRIANGSSNTRAIGT</sequence>
<organism evidence="2 3">
    <name type="scientific">Rotaria magnacalcarata</name>
    <dbReference type="NCBI Taxonomy" id="392030"/>
    <lineage>
        <taxon>Eukaryota</taxon>
        <taxon>Metazoa</taxon>
        <taxon>Spiralia</taxon>
        <taxon>Gnathifera</taxon>
        <taxon>Rotifera</taxon>
        <taxon>Eurotatoria</taxon>
        <taxon>Bdelloidea</taxon>
        <taxon>Philodinida</taxon>
        <taxon>Philodinidae</taxon>
        <taxon>Rotaria</taxon>
    </lineage>
</organism>
<keyword evidence="1" id="KW-0812">Transmembrane</keyword>
<dbReference type="Proteomes" id="UP000676336">
    <property type="component" value="Unassembled WGS sequence"/>
</dbReference>
<evidence type="ECO:0000256" key="1">
    <source>
        <dbReference type="SAM" id="Phobius"/>
    </source>
</evidence>